<feature type="transmembrane region" description="Helical" evidence="1">
    <location>
        <begin position="110"/>
        <end position="129"/>
    </location>
</feature>
<dbReference type="Pfam" id="PF05940">
    <property type="entry name" value="NnrS"/>
    <property type="match status" value="1"/>
</dbReference>
<keyword evidence="1" id="KW-0812">Transmembrane</keyword>
<feature type="transmembrane region" description="Helical" evidence="1">
    <location>
        <begin position="25"/>
        <end position="48"/>
    </location>
</feature>
<comment type="caution">
    <text evidence="2">The sequence shown here is derived from an EMBL/GenBank/DDBJ whole genome shotgun (WGS) entry which is preliminary data.</text>
</comment>
<sequence>MAETSETGRSSAWAGTAPRVITETWFFPLAALYGALVVPIFAAAWTGLMPAPPGLRTVAGHAHELLFGYALAVVCGFLVNRVEWPRLALLLGLWLTARLAFLFVPESLLAAVSNIGFAAVLAATAAPRFMKAAKKWRNRLTGPLVIALCACAAAFHLVLARGGGFVLYLILGEAVVLFAVLMLFFGGRLIAPAAAGAIERRGGSLEARVQPRIEGAILLSMIGAAVTGPVPALGLVHGLLLVVAGALAIVRLLRWRLWECAGRTDLFCLGPGYAWLGAGLILLGASRGFDLGLAPATATHAITVGALGTLTSIIMLRTRLLRLRIDPTARACWLVATTILMAVAALARLFGAGSPGSLLLAAACWSTGLLTTFVVLSLERGPAQPSAKANSRSA</sequence>
<dbReference type="OrthoDB" id="6372248at2"/>
<organism evidence="2 3">
    <name type="scientific">Wenzhouxiangella sediminis</name>
    <dbReference type="NCBI Taxonomy" id="1792836"/>
    <lineage>
        <taxon>Bacteria</taxon>
        <taxon>Pseudomonadati</taxon>
        <taxon>Pseudomonadota</taxon>
        <taxon>Gammaproteobacteria</taxon>
        <taxon>Chromatiales</taxon>
        <taxon>Wenzhouxiangellaceae</taxon>
        <taxon>Wenzhouxiangella</taxon>
    </lineage>
</organism>
<proteinExistence type="predicted"/>
<feature type="transmembrane region" description="Helical" evidence="1">
    <location>
        <begin position="266"/>
        <end position="285"/>
    </location>
</feature>
<gene>
    <name evidence="2" type="ORF">DZC52_00230</name>
</gene>
<evidence type="ECO:0000256" key="1">
    <source>
        <dbReference type="SAM" id="Phobius"/>
    </source>
</evidence>
<feature type="transmembrane region" description="Helical" evidence="1">
    <location>
        <begin position="356"/>
        <end position="378"/>
    </location>
</feature>
<keyword evidence="1" id="KW-0472">Membrane</keyword>
<protein>
    <submittedName>
        <fullName evidence="2">NnrS family protein</fullName>
    </submittedName>
</protein>
<dbReference type="AlphaFoldDB" id="A0A3E1KD24"/>
<feature type="transmembrane region" description="Helical" evidence="1">
    <location>
        <begin position="141"/>
        <end position="159"/>
    </location>
</feature>
<feature type="transmembrane region" description="Helical" evidence="1">
    <location>
        <begin position="60"/>
        <end position="80"/>
    </location>
</feature>
<evidence type="ECO:0000313" key="2">
    <source>
        <dbReference type="EMBL" id="RFF33024.1"/>
    </source>
</evidence>
<feature type="transmembrane region" description="Helical" evidence="1">
    <location>
        <begin position="328"/>
        <end position="350"/>
    </location>
</feature>
<dbReference type="Proteomes" id="UP000260351">
    <property type="component" value="Unassembled WGS sequence"/>
</dbReference>
<reference evidence="2 3" key="1">
    <citation type="submission" date="2018-08" db="EMBL/GenBank/DDBJ databases">
        <title>Wenzhouxiangella salilacus sp. nov., a novel bacterium isolated from a saline lake in Xinjiang Province, China.</title>
        <authorList>
            <person name="Han S."/>
        </authorList>
    </citation>
    <scope>NUCLEOTIDE SEQUENCE [LARGE SCALE GENOMIC DNA]</scope>
    <source>
        <strain evidence="2 3">XDB06</strain>
    </source>
</reference>
<feature type="transmembrane region" description="Helical" evidence="1">
    <location>
        <begin position="236"/>
        <end position="254"/>
    </location>
</feature>
<feature type="transmembrane region" description="Helical" evidence="1">
    <location>
        <begin position="297"/>
        <end position="316"/>
    </location>
</feature>
<accession>A0A3E1KD24</accession>
<evidence type="ECO:0000313" key="3">
    <source>
        <dbReference type="Proteomes" id="UP000260351"/>
    </source>
</evidence>
<keyword evidence="1" id="KW-1133">Transmembrane helix</keyword>
<feature type="transmembrane region" description="Helical" evidence="1">
    <location>
        <begin position="165"/>
        <end position="191"/>
    </location>
</feature>
<dbReference type="InterPro" id="IPR010266">
    <property type="entry name" value="NnrS"/>
</dbReference>
<name>A0A3E1KD24_9GAMM</name>
<keyword evidence="3" id="KW-1185">Reference proteome</keyword>
<dbReference type="EMBL" id="QUZK01000002">
    <property type="protein sequence ID" value="RFF33024.1"/>
    <property type="molecule type" value="Genomic_DNA"/>
</dbReference>